<keyword evidence="6 8" id="KW-0733">Signal recognition particle</keyword>
<comment type="function">
    <text evidence="8">Component of the signal recognition particle (SRP) complex, a ribonucleoprotein complex that mediates the cotranslational targeting of secretory and membrane proteins to the endoplasmic reticulum (ER). SRP9 together with SRP14 and the Alu portion of the SRP RNA, constitutes the elongation arrest domain of SRP. The complex of SRP9 and SRP14 is required for SRP RNA binding.</text>
</comment>
<name>A0ABP1QXE4_9HEXA</name>
<reference evidence="10 11" key="1">
    <citation type="submission" date="2024-08" db="EMBL/GenBank/DDBJ databases">
        <authorList>
            <person name="Cucini C."/>
            <person name="Frati F."/>
        </authorList>
    </citation>
    <scope>NUCLEOTIDE SEQUENCE [LARGE SCALE GENOMIC DNA]</scope>
</reference>
<dbReference type="InterPro" id="IPR003210">
    <property type="entry name" value="Signal_recog_particle_SRP14"/>
</dbReference>
<evidence type="ECO:0000256" key="6">
    <source>
        <dbReference type="ARBA" id="ARBA00023135"/>
    </source>
</evidence>
<evidence type="ECO:0000256" key="5">
    <source>
        <dbReference type="ARBA" id="ARBA00022884"/>
    </source>
</evidence>
<comment type="similarity">
    <text evidence="2 8">Belongs to the SRP14 family.</text>
</comment>
<accession>A0ABP1QXE4</accession>
<feature type="region of interest" description="Disordered" evidence="9">
    <location>
        <begin position="38"/>
        <end position="66"/>
    </location>
</feature>
<protein>
    <recommendedName>
        <fullName evidence="3 8">Signal recognition particle 14 kDa protein</fullName>
        <shortName evidence="8">SRP14</shortName>
    </recommendedName>
</protein>
<evidence type="ECO:0000256" key="8">
    <source>
        <dbReference type="RuleBase" id="RU368100"/>
    </source>
</evidence>
<evidence type="ECO:0000256" key="3">
    <source>
        <dbReference type="ARBA" id="ARBA00017926"/>
    </source>
</evidence>
<organism evidence="10 11">
    <name type="scientific">Orchesella dallaii</name>
    <dbReference type="NCBI Taxonomy" id="48710"/>
    <lineage>
        <taxon>Eukaryota</taxon>
        <taxon>Metazoa</taxon>
        <taxon>Ecdysozoa</taxon>
        <taxon>Arthropoda</taxon>
        <taxon>Hexapoda</taxon>
        <taxon>Collembola</taxon>
        <taxon>Entomobryomorpha</taxon>
        <taxon>Entomobryoidea</taxon>
        <taxon>Orchesellidae</taxon>
        <taxon>Orchesellinae</taxon>
        <taxon>Orchesella</taxon>
    </lineage>
</organism>
<evidence type="ECO:0000313" key="10">
    <source>
        <dbReference type="EMBL" id="CAL8111430.1"/>
    </source>
</evidence>
<proteinExistence type="inferred from homology"/>
<dbReference type="InterPro" id="IPR009018">
    <property type="entry name" value="Signal_recog_particle_SRP9/14"/>
</dbReference>
<evidence type="ECO:0000256" key="2">
    <source>
        <dbReference type="ARBA" id="ARBA00010349"/>
    </source>
</evidence>
<keyword evidence="5 8" id="KW-0694">RNA-binding</keyword>
<dbReference type="PANTHER" id="PTHR12013">
    <property type="entry name" value="SIGNAL RECOGNITION PARTICLE 14 KD PROTEIN"/>
    <property type="match status" value="1"/>
</dbReference>
<keyword evidence="4 8" id="KW-0963">Cytoplasm</keyword>
<evidence type="ECO:0000313" key="11">
    <source>
        <dbReference type="Proteomes" id="UP001642540"/>
    </source>
</evidence>
<sequence length="123" mass="13683">MVYLENDAFLNELVRMFSKSKVKGNGTVYVIMKKFDGTKRAASPVKKSSGSNKQKKTQKVSEESSPAHACLIRAKLQNRKIATLVPAKEVNRFQLAYCSVLRGNMDALKKTKKNKSKSVKATS</sequence>
<dbReference type="Pfam" id="PF02290">
    <property type="entry name" value="SRP14"/>
    <property type="match status" value="1"/>
</dbReference>
<evidence type="ECO:0000256" key="1">
    <source>
        <dbReference type="ARBA" id="ARBA00004496"/>
    </source>
</evidence>
<evidence type="ECO:0000256" key="9">
    <source>
        <dbReference type="SAM" id="MobiDB-lite"/>
    </source>
</evidence>
<dbReference type="EMBL" id="CAXLJM020000046">
    <property type="protein sequence ID" value="CAL8111430.1"/>
    <property type="molecule type" value="Genomic_DNA"/>
</dbReference>
<keyword evidence="11" id="KW-1185">Reference proteome</keyword>
<evidence type="ECO:0000256" key="7">
    <source>
        <dbReference type="ARBA" id="ARBA00023274"/>
    </source>
</evidence>
<comment type="caution">
    <text evidence="10">The sequence shown here is derived from an EMBL/GenBank/DDBJ whole genome shotgun (WGS) entry which is preliminary data.</text>
</comment>
<comment type="subunit">
    <text evidence="8">Heterodimer with SRP9; binds RNA as heterodimer. Component of a signal recognition particle (SRP) complex that consists of a 7SL RNA molecule of 300 nucleotides and six protein subunits: SRP72, SRP68, SRP54, SRP19, SRP14 and SRP9.</text>
</comment>
<dbReference type="SUPFAM" id="SSF54762">
    <property type="entry name" value="Signal recognition particle alu RNA binding heterodimer, SRP9/14"/>
    <property type="match status" value="1"/>
</dbReference>
<comment type="subcellular location">
    <subcellularLocation>
        <location evidence="1 8">Cytoplasm</location>
    </subcellularLocation>
</comment>
<evidence type="ECO:0000256" key="4">
    <source>
        <dbReference type="ARBA" id="ARBA00022490"/>
    </source>
</evidence>
<keyword evidence="7 8" id="KW-0687">Ribonucleoprotein</keyword>
<gene>
    <name evidence="10" type="ORF">ODALV1_LOCUS15031</name>
</gene>
<dbReference type="Gene3D" id="3.30.720.10">
    <property type="entry name" value="Signal recognition particle alu RNA binding heterodimer, srp9/1"/>
    <property type="match status" value="1"/>
</dbReference>
<dbReference type="Proteomes" id="UP001642540">
    <property type="component" value="Unassembled WGS sequence"/>
</dbReference>